<dbReference type="InterPro" id="IPR001138">
    <property type="entry name" value="Zn2Cys6_DnaBD"/>
</dbReference>
<sequence>MVYNGPSKGCRSCRARRIKCDQGKPSCVKCIAKGTLCPGYGDVFEKAHRDETAKILRRHAKQHATFMPKRSTTFKSDYLQPSHGIPRILSEDVESSALGFFFLRYSFNQDVQTTCSFLGILPVMYATSHISSPLSKATTALALQVAQLYNPCRDHSIIEHRIYVEALAQTNQAITEPIQSKSDELLMTTLVLDAYESNEAMFGKKYRKSDFNKHILGSVALLQHRGPLNYRDDTSWRLLAATRNRLLYSNRSRSIKSAGLEALSAVWDSTTTAQPNGVVIEADTLAFKLSRLQDLLKMKHQILASHDSMDGCMIQSNTDGDTRLQHILMSATSLAIECDRWLDALPPTWKPIPVLGCTLSPSIKAVALYEKVMPTVYTNLSTASLMNRQRIIQLGVLELIHMCTVASSARAVQSKSPKDKDLPAMLLARTQILVDEICASVPYLTVDVCDKASVISPALPTPNKSILCQWDTAEHRRQVAASGLYMMYGIFNQALGIVGDRGVLGGLDNAIREGQLDWMVRQSYRLRDILSIGKSLNRHSSF</sequence>
<dbReference type="SUPFAM" id="SSF57701">
    <property type="entry name" value="Zn2/Cys6 DNA-binding domain"/>
    <property type="match status" value="1"/>
</dbReference>
<keyword evidence="4" id="KW-1185">Reference proteome</keyword>
<dbReference type="Gene3D" id="4.10.240.10">
    <property type="entry name" value="Zn(2)-C6 fungal-type DNA-binding domain"/>
    <property type="match status" value="1"/>
</dbReference>
<organism evidence="3 4">
    <name type="scientific">Fusarium tricinctum</name>
    <dbReference type="NCBI Taxonomy" id="61284"/>
    <lineage>
        <taxon>Eukaryota</taxon>
        <taxon>Fungi</taxon>
        <taxon>Dikarya</taxon>
        <taxon>Ascomycota</taxon>
        <taxon>Pezizomycotina</taxon>
        <taxon>Sordariomycetes</taxon>
        <taxon>Hypocreomycetidae</taxon>
        <taxon>Hypocreales</taxon>
        <taxon>Nectriaceae</taxon>
        <taxon>Fusarium</taxon>
        <taxon>Fusarium tricinctum species complex</taxon>
    </lineage>
</organism>
<evidence type="ECO:0000313" key="3">
    <source>
        <dbReference type="EMBL" id="KAH7245038.1"/>
    </source>
</evidence>
<dbReference type="GO" id="GO:0000981">
    <property type="term" value="F:DNA-binding transcription factor activity, RNA polymerase II-specific"/>
    <property type="evidence" value="ECO:0007669"/>
    <property type="project" value="InterPro"/>
</dbReference>
<dbReference type="AlphaFoldDB" id="A0A8K0RW41"/>
<proteinExistence type="predicted"/>
<dbReference type="OrthoDB" id="2991872at2759"/>
<comment type="caution">
    <text evidence="3">The sequence shown here is derived from an EMBL/GenBank/DDBJ whole genome shotgun (WGS) entry which is preliminary data.</text>
</comment>
<keyword evidence="1" id="KW-0539">Nucleus</keyword>
<dbReference type="InterPro" id="IPR036864">
    <property type="entry name" value="Zn2-C6_fun-type_DNA-bd_sf"/>
</dbReference>
<feature type="domain" description="Zn(2)-C6 fungal-type" evidence="2">
    <location>
        <begin position="9"/>
        <end position="37"/>
    </location>
</feature>
<gene>
    <name evidence="3" type="ORF">BKA59DRAFT_169143</name>
</gene>
<dbReference type="CDD" id="cd00067">
    <property type="entry name" value="GAL4"/>
    <property type="match status" value="1"/>
</dbReference>
<dbReference type="GO" id="GO:0008270">
    <property type="term" value="F:zinc ion binding"/>
    <property type="evidence" value="ECO:0007669"/>
    <property type="project" value="InterPro"/>
</dbReference>
<reference evidence="3" key="1">
    <citation type="journal article" date="2021" name="Nat. Commun.">
        <title>Genetic determinants of endophytism in the Arabidopsis root mycobiome.</title>
        <authorList>
            <person name="Mesny F."/>
            <person name="Miyauchi S."/>
            <person name="Thiergart T."/>
            <person name="Pickel B."/>
            <person name="Atanasova L."/>
            <person name="Karlsson M."/>
            <person name="Huettel B."/>
            <person name="Barry K.W."/>
            <person name="Haridas S."/>
            <person name="Chen C."/>
            <person name="Bauer D."/>
            <person name="Andreopoulos W."/>
            <person name="Pangilinan J."/>
            <person name="LaButti K."/>
            <person name="Riley R."/>
            <person name="Lipzen A."/>
            <person name="Clum A."/>
            <person name="Drula E."/>
            <person name="Henrissat B."/>
            <person name="Kohler A."/>
            <person name="Grigoriev I.V."/>
            <person name="Martin F.M."/>
            <person name="Hacquard S."/>
        </authorList>
    </citation>
    <scope>NUCLEOTIDE SEQUENCE</scope>
    <source>
        <strain evidence="3">MPI-SDFR-AT-0068</strain>
    </source>
</reference>
<dbReference type="PROSITE" id="PS50048">
    <property type="entry name" value="ZN2_CY6_FUNGAL_2"/>
    <property type="match status" value="1"/>
</dbReference>
<dbReference type="PANTHER" id="PTHR38791">
    <property type="entry name" value="ZN(II)2CYS6 TRANSCRIPTION FACTOR (EUROFUNG)-RELATED-RELATED"/>
    <property type="match status" value="1"/>
</dbReference>
<protein>
    <recommendedName>
        <fullName evidence="2">Zn(2)-C6 fungal-type domain-containing protein</fullName>
    </recommendedName>
</protein>
<dbReference type="Pfam" id="PF00172">
    <property type="entry name" value="Zn_clus"/>
    <property type="match status" value="1"/>
</dbReference>
<dbReference type="EMBL" id="JAGPXF010000004">
    <property type="protein sequence ID" value="KAH7245038.1"/>
    <property type="molecule type" value="Genomic_DNA"/>
</dbReference>
<dbReference type="InterPro" id="IPR053175">
    <property type="entry name" value="DHMBA_Reg_Transcription_Factor"/>
</dbReference>
<evidence type="ECO:0000256" key="1">
    <source>
        <dbReference type="ARBA" id="ARBA00023242"/>
    </source>
</evidence>
<dbReference type="SMART" id="SM00066">
    <property type="entry name" value="GAL4"/>
    <property type="match status" value="1"/>
</dbReference>
<evidence type="ECO:0000259" key="2">
    <source>
        <dbReference type="PROSITE" id="PS50048"/>
    </source>
</evidence>
<dbReference type="PROSITE" id="PS00463">
    <property type="entry name" value="ZN2_CY6_FUNGAL_1"/>
    <property type="match status" value="1"/>
</dbReference>
<dbReference type="Proteomes" id="UP000813427">
    <property type="component" value="Unassembled WGS sequence"/>
</dbReference>
<evidence type="ECO:0000313" key="4">
    <source>
        <dbReference type="Proteomes" id="UP000813427"/>
    </source>
</evidence>
<accession>A0A8K0RW41</accession>
<name>A0A8K0RW41_9HYPO</name>